<reference evidence="2 10" key="1">
    <citation type="journal article" date="2014" name="Antimicrob. Agents Chemother.">
        <title>Triclosan can select for an AdeIJK-overexpressing mutant of Acinetobacter baumannii ATCC 17978 that displays reduced susceptibility to multiple antibiotics.</title>
        <authorList>
            <person name="Fernando D.M."/>
            <person name="Xu W."/>
            <person name="Loewen P.C."/>
            <person name="Zhanel G.G."/>
            <person name="Kumar A."/>
        </authorList>
    </citation>
    <scope>NUCLEOTIDE SEQUENCE [LARGE SCALE GENOMIC DNA]</scope>
    <source>
        <strain evidence="10">ATCC 17978</strain>
        <strain evidence="2">ATCC 17978-VU</strain>
    </source>
</reference>
<dbReference type="EMBL" id="RXLU01000071">
    <property type="protein sequence ID" value="RTQ76281.1"/>
    <property type="molecule type" value="Genomic_DNA"/>
</dbReference>
<accession>A0A090B7Y8</accession>
<dbReference type="EMBL" id="VHGY01000036">
    <property type="protein sequence ID" value="TPU62341.1"/>
    <property type="molecule type" value="Genomic_DNA"/>
</dbReference>
<reference evidence="3 11" key="3">
    <citation type="submission" date="2016-01" db="EMBL/GenBank/DDBJ databases">
        <title>Draft sequences of Acinetobacter baumannii isolates from wounded military personnel.</title>
        <authorList>
            <person name="Arivett B.A."/>
            <person name="Fiester S.E."/>
            <person name="Ream D.C."/>
            <person name="Actis L.A."/>
        </authorList>
    </citation>
    <scope>NUCLEOTIDE SEQUENCE [LARGE SCALE GENOMIC DNA]</scope>
    <source>
        <strain evidence="3 11">AB2828</strain>
    </source>
</reference>
<evidence type="ECO:0000313" key="2">
    <source>
        <dbReference type="EMBL" id="APP30791.1"/>
    </source>
</evidence>
<evidence type="ECO:0000313" key="16">
    <source>
        <dbReference type="Proteomes" id="UP000470018"/>
    </source>
</evidence>
<evidence type="ECO:0000313" key="5">
    <source>
        <dbReference type="EMBL" id="OWK66052.1"/>
    </source>
</evidence>
<dbReference type="AlphaFoldDB" id="A0A090B7Y8"/>
<dbReference type="EMBL" id="CP018664">
    <property type="protein sequence ID" value="APP30791.1"/>
    <property type="molecule type" value="Genomic_DNA"/>
</dbReference>
<evidence type="ECO:0000313" key="17">
    <source>
        <dbReference type="Proteomes" id="UP000664966"/>
    </source>
</evidence>
<evidence type="ECO:0000313" key="15">
    <source>
        <dbReference type="Proteomes" id="UP000315888"/>
    </source>
</evidence>
<gene>
    <name evidence="2" type="ORF">AUO97_08190</name>
    <name evidence="5" type="ORF">CBE85_13705</name>
    <name evidence="6" type="ORF">CPI82_18485</name>
    <name evidence="8" type="ORF">EJ062_12410</name>
    <name evidence="9" type="ORF">FJU42_13830</name>
    <name evidence="4" type="ORF">G3N53_13825</name>
    <name evidence="7" type="ORF">J6E47_20265</name>
    <name evidence="3" type="ORF">LV35_03608</name>
</gene>
<dbReference type="Proteomes" id="UP000197394">
    <property type="component" value="Unassembled WGS sequence"/>
</dbReference>
<keyword evidence="1" id="KW-1133">Transmembrane helix</keyword>
<dbReference type="Proteomes" id="UP000076296">
    <property type="component" value="Unassembled WGS sequence"/>
</dbReference>
<dbReference type="EMBL" id="NXDV01000022">
    <property type="protein sequence ID" value="PHQ01228.1"/>
    <property type="molecule type" value="Genomic_DNA"/>
</dbReference>
<geneLocation type="plasmid" evidence="7 17">
    <name>p1KSK6</name>
</geneLocation>
<evidence type="ECO:0000313" key="8">
    <source>
        <dbReference type="EMBL" id="RTQ76281.1"/>
    </source>
</evidence>
<organism evidence="4 16">
    <name type="scientific">Acinetobacter baumannii</name>
    <dbReference type="NCBI Taxonomy" id="470"/>
    <lineage>
        <taxon>Bacteria</taxon>
        <taxon>Pseudomonadati</taxon>
        <taxon>Pseudomonadota</taxon>
        <taxon>Gammaproteobacteria</taxon>
        <taxon>Moraxellales</taxon>
        <taxon>Moraxellaceae</taxon>
        <taxon>Acinetobacter</taxon>
        <taxon>Acinetobacter calcoaceticus/baumannii complex</taxon>
    </lineage>
</organism>
<evidence type="ECO:0000313" key="14">
    <source>
        <dbReference type="Proteomes" id="UP000268239"/>
    </source>
</evidence>
<sequence>MEDNNNFIDWGKASNNPSLKGINPIALFLIAFGCLFWNISKIPIIVGIFAVPICWLIENYLKMPYKYFFQLIIGFFFGKIKSPK</sequence>
<evidence type="ECO:0000313" key="12">
    <source>
        <dbReference type="Proteomes" id="UP000197394"/>
    </source>
</evidence>
<evidence type="ECO:0000313" key="10">
    <source>
        <dbReference type="Proteomes" id="UP000072389"/>
    </source>
</evidence>
<reference evidence="8 14" key="7">
    <citation type="submission" date="2018-12" db="EMBL/GenBank/DDBJ databases">
        <title>Draft Genome Sequences Human Pathogenic Acinetobacter baumannii Strains.</title>
        <authorList>
            <person name="Madhi M."/>
            <person name="Ronco T."/>
            <person name="Olsen R.H."/>
            <person name="Hassani A."/>
        </authorList>
    </citation>
    <scope>NUCLEOTIDE SEQUENCE [LARGE SCALE GENOMIC DNA]</scope>
    <source>
        <strain evidence="8 14">AB3</strain>
    </source>
</reference>
<dbReference type="Proteomes" id="UP000315888">
    <property type="component" value="Unassembled WGS sequence"/>
</dbReference>
<keyword evidence="7" id="KW-0614">Plasmid</keyword>
<proteinExistence type="predicted"/>
<reference evidence="9 15" key="8">
    <citation type="submission" date="2019-06" db="EMBL/GenBank/DDBJ databases">
        <title>A Diverse Panel of Clinical Acinetobacter baumannii for Research Use.</title>
        <authorList>
            <person name="Mcgann P."/>
            <person name="Snesrud E."/>
            <person name="Galac M.R."/>
        </authorList>
    </citation>
    <scope>NUCLEOTIDE SEQUENCE [LARGE SCALE GENOMIC DNA]</scope>
    <source>
        <strain evidence="9 15">MRSN14237</strain>
    </source>
</reference>
<evidence type="ECO:0000313" key="11">
    <source>
        <dbReference type="Proteomes" id="UP000076296"/>
    </source>
</evidence>
<dbReference type="Proteomes" id="UP000072389">
    <property type="component" value="Chromosome"/>
</dbReference>
<dbReference type="Proteomes" id="UP000470018">
    <property type="component" value="Unassembled WGS sequence"/>
</dbReference>
<keyword evidence="1" id="KW-0812">Transmembrane</keyword>
<reference evidence="5 12" key="5">
    <citation type="submission" date="2017-05" db="EMBL/GenBank/DDBJ databases">
        <title>Draft genome sequence of MDR A. baumannii AB360.</title>
        <authorList>
            <person name="Wareham D.W."/>
            <person name="Bean D.C."/>
        </authorList>
    </citation>
    <scope>NUCLEOTIDE SEQUENCE [LARGE SCALE GENOMIC DNA]</scope>
    <source>
        <strain evidence="5 12">AB360</strain>
    </source>
</reference>
<reference evidence="2" key="2">
    <citation type="submission" date="2015-12" db="EMBL/GenBank/DDBJ databases">
        <authorList>
            <person name="Singh M.K."/>
            <person name="Fernando D.M."/>
            <person name="Kumar A."/>
        </authorList>
    </citation>
    <scope>NUCLEOTIDE SEQUENCE</scope>
    <source>
        <strain evidence="2">ATCC 17978-VU</strain>
    </source>
</reference>
<dbReference type="EMBL" id="CP072271">
    <property type="protein sequence ID" value="QTK45516.1"/>
    <property type="molecule type" value="Genomic_DNA"/>
</dbReference>
<dbReference type="Proteomes" id="UP000664966">
    <property type="component" value="Plasmid p1KSK6"/>
</dbReference>
<evidence type="ECO:0000313" key="6">
    <source>
        <dbReference type="EMBL" id="PHQ01228.1"/>
    </source>
</evidence>
<reference evidence="4 16" key="9">
    <citation type="submission" date="2020-02" db="EMBL/GenBank/DDBJ databases">
        <title>Whole genome shot-gun sequencing of clinical Carbapenem resistant A. baumannii.</title>
        <authorList>
            <person name="Veeraraghavan B."/>
            <person name="Mathur P."/>
            <person name="Vijayakumar S."/>
            <person name="Vasudevan K."/>
            <person name="Lincy M."/>
            <person name="Kirubananthan A."/>
        </authorList>
    </citation>
    <scope>NUCLEOTIDE SEQUENCE [LARGE SCALE GENOMIC DNA]</scope>
    <source>
        <strain evidence="4 16">SP816</strain>
    </source>
</reference>
<dbReference type="EMBL" id="LRDT01000048">
    <property type="protein sequence ID" value="KZA11699.1"/>
    <property type="molecule type" value="Genomic_DNA"/>
</dbReference>
<evidence type="ECO:0000313" key="7">
    <source>
        <dbReference type="EMBL" id="QTK45516.1"/>
    </source>
</evidence>
<feature type="transmembrane region" description="Helical" evidence="1">
    <location>
        <begin position="44"/>
        <end position="61"/>
    </location>
</feature>
<keyword evidence="1" id="KW-0472">Membrane</keyword>
<feature type="transmembrane region" description="Helical" evidence="1">
    <location>
        <begin position="21"/>
        <end position="38"/>
    </location>
</feature>
<evidence type="ECO:0000313" key="13">
    <source>
        <dbReference type="Proteomes" id="UP000223291"/>
    </source>
</evidence>
<dbReference type="Proteomes" id="UP000223291">
    <property type="component" value="Unassembled WGS sequence"/>
</dbReference>
<dbReference type="EMBL" id="JAAGTY010000015">
    <property type="protein sequence ID" value="NDW42151.1"/>
    <property type="molecule type" value="Genomic_DNA"/>
</dbReference>
<reference evidence="6 13" key="6">
    <citation type="submission" date="2017-09" db="EMBL/GenBank/DDBJ databases">
        <title>Draft genome of Acinetobacter baumannii strain I43, a mercury resistant bacteria.</title>
        <authorList>
            <person name="Siqueira K.A."/>
            <person name="Mello I.S."/>
            <person name="Mendes T.A."/>
            <person name="Soares M.A."/>
        </authorList>
    </citation>
    <scope>NUCLEOTIDE SEQUENCE [LARGE SCALE GENOMIC DNA]</scope>
    <source>
        <strain evidence="6 13">I43</strain>
    </source>
</reference>
<evidence type="ECO:0000313" key="3">
    <source>
        <dbReference type="EMBL" id="KZA11699.1"/>
    </source>
</evidence>
<protein>
    <submittedName>
        <fullName evidence="4">Uncharacterized protein</fullName>
    </submittedName>
</protein>
<evidence type="ECO:0000256" key="1">
    <source>
        <dbReference type="SAM" id="Phobius"/>
    </source>
</evidence>
<reference evidence="7" key="10">
    <citation type="submission" date="2021-03" db="EMBL/GenBank/DDBJ databases">
        <title>Complete genome sequencing of Acinetobacter baumannii.</title>
        <authorList>
            <person name="Yadav B."/>
            <person name="Makwana N."/>
            <person name="Kharat A.S."/>
            <person name="Veeraraghavan B."/>
            <person name="Vijayakumar S."/>
            <person name="Priya M."/>
        </authorList>
    </citation>
    <scope>NUCLEOTIDE SEQUENCE</scope>
    <source>
        <strain evidence="7">KSK6</strain>
        <plasmid evidence="7">p1KSK6</plasmid>
    </source>
</reference>
<evidence type="ECO:0000313" key="4">
    <source>
        <dbReference type="EMBL" id="NDW42151.1"/>
    </source>
</evidence>
<dbReference type="EMBL" id="NGKM01000014">
    <property type="protein sequence ID" value="OWK66052.1"/>
    <property type="molecule type" value="Genomic_DNA"/>
</dbReference>
<evidence type="ECO:0000313" key="9">
    <source>
        <dbReference type="EMBL" id="TPU62341.1"/>
    </source>
</evidence>
<reference evidence="2" key="4">
    <citation type="submission" date="2016-12" db="EMBL/GenBank/DDBJ databases">
        <authorList>
            <person name="Singh M."/>
            <person name="Fernando D."/>
            <person name="Kumar A."/>
        </authorList>
    </citation>
    <scope>NUCLEOTIDE SEQUENCE</scope>
    <source>
        <strain evidence="2">ATCC 17978-VU</strain>
    </source>
</reference>
<dbReference type="Proteomes" id="UP000268239">
    <property type="component" value="Unassembled WGS sequence"/>
</dbReference>
<dbReference type="RefSeq" id="WP_000389972.1">
    <property type="nucleotide sequence ID" value="NZ_AP014650.1"/>
</dbReference>
<name>A0A090B7Y8_ACIBA</name>